<dbReference type="InterPro" id="IPR018060">
    <property type="entry name" value="HTH_AraC"/>
</dbReference>
<dbReference type="GO" id="GO:0003700">
    <property type="term" value="F:DNA-binding transcription factor activity"/>
    <property type="evidence" value="ECO:0007669"/>
    <property type="project" value="InterPro"/>
</dbReference>
<feature type="domain" description="HTH araC/xylS-type" evidence="4">
    <location>
        <begin position="217"/>
        <end position="318"/>
    </location>
</feature>
<dbReference type="SUPFAM" id="SSF46689">
    <property type="entry name" value="Homeodomain-like"/>
    <property type="match status" value="1"/>
</dbReference>
<sequence>MRVSEFSTDGLPAQDRFPGWIESVERSLTPSRVHSEQNDFRGWVRTVELDNVQISTMAYSPLIIRRSAQHIRRSDPEAYQVNLILSGQGWTAHAGGEAVISAGEFVLFDTSRPYEGRRICAPDTACGIVVEIPRALLPLPPTMVSPLVGASFSERQGIGAVFLRWLTNLDRHATEFTAADEPSLGSITVELLVAVLSHQLDDAGTTSPESHRRVLRVRVRDYVKQRLSDPNLSPTAIAAAHQISLRHLYQIFDDEDVTLSAWIRHQRLENCRRDLADPRLASRPVHAIASRWGFTDAAHFSRSFRTAYDMPPSVYRKLTLTGQPTQRSTSTVHK</sequence>
<dbReference type="PANTHER" id="PTHR46796:SF6">
    <property type="entry name" value="ARAC SUBFAMILY"/>
    <property type="match status" value="1"/>
</dbReference>
<dbReference type="OrthoDB" id="9799345at2"/>
<dbReference type="SMART" id="SM00342">
    <property type="entry name" value="HTH_ARAC"/>
    <property type="match status" value="1"/>
</dbReference>
<evidence type="ECO:0000256" key="2">
    <source>
        <dbReference type="ARBA" id="ARBA00023125"/>
    </source>
</evidence>
<dbReference type="InterPro" id="IPR050204">
    <property type="entry name" value="AraC_XylS_family_regulators"/>
</dbReference>
<comment type="caution">
    <text evidence="5">The sequence shown here is derived from an EMBL/GenBank/DDBJ whole genome shotgun (WGS) entry which is preliminary data.</text>
</comment>
<keyword evidence="6" id="KW-1185">Reference proteome</keyword>
<dbReference type="Gene3D" id="1.10.10.60">
    <property type="entry name" value="Homeodomain-like"/>
    <property type="match status" value="1"/>
</dbReference>
<reference evidence="5 6" key="1">
    <citation type="submission" date="2019-10" db="EMBL/GenBank/DDBJ databases">
        <title>Whole genome shotgun sequence of Acrocarpospora pleiomorpha NBRC 16267.</title>
        <authorList>
            <person name="Ichikawa N."/>
            <person name="Kimura A."/>
            <person name="Kitahashi Y."/>
            <person name="Komaki H."/>
            <person name="Oguchi A."/>
        </authorList>
    </citation>
    <scope>NUCLEOTIDE SEQUENCE [LARGE SCALE GENOMIC DNA]</scope>
    <source>
        <strain evidence="5 6">NBRC 16267</strain>
    </source>
</reference>
<keyword evidence="3" id="KW-0804">Transcription</keyword>
<dbReference type="PANTHER" id="PTHR46796">
    <property type="entry name" value="HTH-TYPE TRANSCRIPTIONAL ACTIVATOR RHAS-RELATED"/>
    <property type="match status" value="1"/>
</dbReference>
<dbReference type="RefSeq" id="WP_155346251.1">
    <property type="nucleotide sequence ID" value="NZ_BAAAHM010000014.1"/>
</dbReference>
<dbReference type="EMBL" id="BLAF01000022">
    <property type="protein sequence ID" value="GES21244.1"/>
    <property type="molecule type" value="Genomic_DNA"/>
</dbReference>
<proteinExistence type="predicted"/>
<gene>
    <name evidence="5" type="ORF">Aple_041400</name>
</gene>
<evidence type="ECO:0000313" key="5">
    <source>
        <dbReference type="EMBL" id="GES21244.1"/>
    </source>
</evidence>
<evidence type="ECO:0000313" key="6">
    <source>
        <dbReference type="Proteomes" id="UP000377595"/>
    </source>
</evidence>
<dbReference type="Pfam" id="PF12833">
    <property type="entry name" value="HTH_18"/>
    <property type="match status" value="1"/>
</dbReference>
<dbReference type="Proteomes" id="UP000377595">
    <property type="component" value="Unassembled WGS sequence"/>
</dbReference>
<evidence type="ECO:0000256" key="1">
    <source>
        <dbReference type="ARBA" id="ARBA00023015"/>
    </source>
</evidence>
<evidence type="ECO:0000256" key="3">
    <source>
        <dbReference type="ARBA" id="ARBA00023163"/>
    </source>
</evidence>
<evidence type="ECO:0000259" key="4">
    <source>
        <dbReference type="PROSITE" id="PS01124"/>
    </source>
</evidence>
<dbReference type="InterPro" id="IPR009057">
    <property type="entry name" value="Homeodomain-like_sf"/>
</dbReference>
<dbReference type="AlphaFoldDB" id="A0A5M3XJ09"/>
<dbReference type="Pfam" id="PF14525">
    <property type="entry name" value="AraC_binding_2"/>
    <property type="match status" value="1"/>
</dbReference>
<dbReference type="InterPro" id="IPR035418">
    <property type="entry name" value="AraC-bd_2"/>
</dbReference>
<keyword evidence="1" id="KW-0805">Transcription regulation</keyword>
<accession>A0A5M3XJ09</accession>
<dbReference type="GO" id="GO:0043565">
    <property type="term" value="F:sequence-specific DNA binding"/>
    <property type="evidence" value="ECO:0007669"/>
    <property type="project" value="InterPro"/>
</dbReference>
<organism evidence="5 6">
    <name type="scientific">Acrocarpospora pleiomorpha</name>
    <dbReference type="NCBI Taxonomy" id="90975"/>
    <lineage>
        <taxon>Bacteria</taxon>
        <taxon>Bacillati</taxon>
        <taxon>Actinomycetota</taxon>
        <taxon>Actinomycetes</taxon>
        <taxon>Streptosporangiales</taxon>
        <taxon>Streptosporangiaceae</taxon>
        <taxon>Acrocarpospora</taxon>
    </lineage>
</organism>
<dbReference type="PROSITE" id="PS01124">
    <property type="entry name" value="HTH_ARAC_FAMILY_2"/>
    <property type="match status" value="1"/>
</dbReference>
<protein>
    <submittedName>
        <fullName evidence="5">AraC family transcriptional regulator</fullName>
    </submittedName>
</protein>
<name>A0A5M3XJ09_9ACTN</name>
<keyword evidence="2" id="KW-0238">DNA-binding</keyword>